<dbReference type="Gene3D" id="3.40.830.10">
    <property type="entry name" value="LigB-like"/>
    <property type="match status" value="1"/>
</dbReference>
<dbReference type="PANTHER" id="PTHR30096">
    <property type="entry name" value="4,5-DOPA DIOXYGENASE EXTRADIOL-LIKE PROTEIN"/>
    <property type="match status" value="1"/>
</dbReference>
<evidence type="ECO:0000256" key="4">
    <source>
        <dbReference type="ARBA" id="ARBA00022833"/>
    </source>
</evidence>
<gene>
    <name evidence="7" type="ORF">BST17_26805</name>
</gene>
<comment type="caution">
    <text evidence="7">The sequence shown here is derived from an EMBL/GenBank/DDBJ whole genome shotgun (WGS) entry which is preliminary data.</text>
</comment>
<evidence type="ECO:0000256" key="1">
    <source>
        <dbReference type="ARBA" id="ARBA00001947"/>
    </source>
</evidence>
<comment type="cofactor">
    <cofactor evidence="1">
        <name>Zn(2+)</name>
        <dbReference type="ChEBI" id="CHEBI:29105"/>
    </cofactor>
</comment>
<dbReference type="GO" id="GO:0008198">
    <property type="term" value="F:ferrous iron binding"/>
    <property type="evidence" value="ECO:0007669"/>
    <property type="project" value="InterPro"/>
</dbReference>
<evidence type="ECO:0000259" key="6">
    <source>
        <dbReference type="Pfam" id="PF02900"/>
    </source>
</evidence>
<evidence type="ECO:0000256" key="5">
    <source>
        <dbReference type="ARBA" id="ARBA00023002"/>
    </source>
</evidence>
<dbReference type="RefSeq" id="WP_083062048.1">
    <property type="nucleotide sequence ID" value="NZ_JACKVM010000002.1"/>
</dbReference>
<evidence type="ECO:0000313" key="8">
    <source>
        <dbReference type="Proteomes" id="UP000192366"/>
    </source>
</evidence>
<dbReference type="OrthoDB" id="9790889at2"/>
<dbReference type="NCBIfam" id="NF007914">
    <property type="entry name" value="PRK10628.1"/>
    <property type="match status" value="1"/>
</dbReference>
<protein>
    <submittedName>
        <fullName evidence="7">4,5-DOPA dioxygenase extradiol</fullName>
    </submittedName>
</protein>
<dbReference type="GO" id="GO:0008270">
    <property type="term" value="F:zinc ion binding"/>
    <property type="evidence" value="ECO:0007669"/>
    <property type="project" value="InterPro"/>
</dbReference>
<keyword evidence="3" id="KW-0479">Metal-binding</keyword>
<dbReference type="InterPro" id="IPR004183">
    <property type="entry name" value="Xdiol_dOase_suB"/>
</dbReference>
<dbReference type="CDD" id="cd07363">
    <property type="entry name" value="45_DOPA_Dioxygenase"/>
    <property type="match status" value="1"/>
</dbReference>
<organism evidence="7 8">
    <name type="scientific">Mycolicibacterium bacteremicum</name>
    <name type="common">Mycobacterium bacteremicum</name>
    <dbReference type="NCBI Taxonomy" id="564198"/>
    <lineage>
        <taxon>Bacteria</taxon>
        <taxon>Bacillati</taxon>
        <taxon>Actinomycetota</taxon>
        <taxon>Actinomycetes</taxon>
        <taxon>Mycobacteriales</taxon>
        <taxon>Mycobacteriaceae</taxon>
        <taxon>Mycolicibacterium</taxon>
    </lineage>
</organism>
<dbReference type="PANTHER" id="PTHR30096:SF0">
    <property type="entry name" value="4,5-DOPA DIOXYGENASE EXTRADIOL-LIKE PROTEIN"/>
    <property type="match status" value="1"/>
</dbReference>
<proteinExistence type="inferred from homology"/>
<evidence type="ECO:0000313" key="7">
    <source>
        <dbReference type="EMBL" id="ORA01737.1"/>
    </source>
</evidence>
<keyword evidence="5" id="KW-0560">Oxidoreductase</keyword>
<evidence type="ECO:0000256" key="3">
    <source>
        <dbReference type="ARBA" id="ARBA00022723"/>
    </source>
</evidence>
<keyword evidence="4" id="KW-0862">Zinc</keyword>
<name>A0A1W9YP03_MYCBA</name>
<sequence>MNAMPAAFIGHGSPMNAVDDNRYTAAWRAFGQSVPRPRAILVISAHWYINATAVTAMSWPRTIHDFYGFPRELFDIRYPAPGSPALVDEIAELVQPTWVGADEDSWGIDHGAWSVLVHAFPEADIPVAQLSINAEQPLEYHLNLGARLAPLRDAGVLVLGSGNIVHNLRMLDSGFADSGFDWATRFDGAARQILTTTPGDVLALVEHEDYPTAVPTPDHFIPMLYFAGIAGTRPASVLVDGYSYGSLSMTSYVAT</sequence>
<dbReference type="PIRSF" id="PIRSF006157">
    <property type="entry name" value="Doxgns_DODA"/>
    <property type="match status" value="1"/>
</dbReference>
<dbReference type="EMBL" id="MVHJ01000042">
    <property type="protein sequence ID" value="ORA01737.1"/>
    <property type="molecule type" value="Genomic_DNA"/>
</dbReference>
<feature type="domain" description="Extradiol ring-cleavage dioxygenase class III enzyme subunit B" evidence="6">
    <location>
        <begin position="32"/>
        <end position="253"/>
    </location>
</feature>
<reference evidence="7 8" key="1">
    <citation type="submission" date="2017-02" db="EMBL/GenBank/DDBJ databases">
        <title>The new phylogeny of genus Mycobacterium.</title>
        <authorList>
            <person name="Tortoli E."/>
            <person name="Trovato A."/>
            <person name="Cirillo D.M."/>
        </authorList>
    </citation>
    <scope>NUCLEOTIDE SEQUENCE [LARGE SCALE GENOMIC DNA]</scope>
    <source>
        <strain evidence="7 8">DSM 45578</strain>
    </source>
</reference>
<dbReference type="Pfam" id="PF02900">
    <property type="entry name" value="LigB"/>
    <property type="match status" value="1"/>
</dbReference>
<keyword evidence="8" id="KW-1185">Reference proteome</keyword>
<dbReference type="STRING" id="564198.BST17_26805"/>
<dbReference type="Proteomes" id="UP000192366">
    <property type="component" value="Unassembled WGS sequence"/>
</dbReference>
<dbReference type="SUPFAM" id="SSF53213">
    <property type="entry name" value="LigB-like"/>
    <property type="match status" value="1"/>
</dbReference>
<dbReference type="AlphaFoldDB" id="A0A1W9YP03"/>
<accession>A0A1W9YP03</accession>
<dbReference type="InterPro" id="IPR014436">
    <property type="entry name" value="Extradiol_dOase_DODA"/>
</dbReference>
<keyword evidence="7" id="KW-0223">Dioxygenase</keyword>
<dbReference type="GO" id="GO:0016702">
    <property type="term" value="F:oxidoreductase activity, acting on single donors with incorporation of molecular oxygen, incorporation of two atoms of oxygen"/>
    <property type="evidence" value="ECO:0007669"/>
    <property type="project" value="UniProtKB-ARBA"/>
</dbReference>
<comment type="similarity">
    <text evidence="2">Belongs to the DODA-type extradiol aromatic ring-opening dioxygenase family.</text>
</comment>
<evidence type="ECO:0000256" key="2">
    <source>
        <dbReference type="ARBA" id="ARBA00007581"/>
    </source>
</evidence>